<accession>A0ABQ4T0T1</accession>
<reference evidence="1" key="1">
    <citation type="journal article" date="2021" name="Front. Microbiol.">
        <title>Comprehensive Comparative Genomics and Phenotyping of Methylobacterium Species.</title>
        <authorList>
            <person name="Alessa O."/>
            <person name="Ogura Y."/>
            <person name="Fujitani Y."/>
            <person name="Takami H."/>
            <person name="Hayashi T."/>
            <person name="Sahin N."/>
            <person name="Tani A."/>
        </authorList>
    </citation>
    <scope>NUCLEOTIDE SEQUENCE</scope>
    <source>
        <strain evidence="1">LMG 23639</strain>
    </source>
</reference>
<proteinExistence type="predicted"/>
<reference evidence="1" key="2">
    <citation type="submission" date="2021-08" db="EMBL/GenBank/DDBJ databases">
        <authorList>
            <person name="Tani A."/>
            <person name="Ola A."/>
            <person name="Ogura Y."/>
            <person name="Katsura K."/>
            <person name="Hayashi T."/>
        </authorList>
    </citation>
    <scope>NUCLEOTIDE SEQUENCE</scope>
    <source>
        <strain evidence="1">LMG 23639</strain>
    </source>
</reference>
<evidence type="ECO:0000313" key="2">
    <source>
        <dbReference type="Proteomes" id="UP001055102"/>
    </source>
</evidence>
<name>A0ABQ4T0T1_9HYPH</name>
<sequence>MPPPPAFVGHLLDLGIDWHRREIEVRLRMPLHHLDGVQKVIGHPPGPDGRRRGPGIVILPGEFVGDERMIAEAVNAALTLLEQAAIEGLVGQTQALVERVGDLAELYGAVEPRETLS</sequence>
<dbReference type="EMBL" id="BPQR01000056">
    <property type="protein sequence ID" value="GJE07835.1"/>
    <property type="molecule type" value="Genomic_DNA"/>
</dbReference>
<dbReference type="Proteomes" id="UP001055102">
    <property type="component" value="Unassembled WGS sequence"/>
</dbReference>
<evidence type="ECO:0000313" key="1">
    <source>
        <dbReference type="EMBL" id="GJE07835.1"/>
    </source>
</evidence>
<keyword evidence="2" id="KW-1185">Reference proteome</keyword>
<comment type="caution">
    <text evidence="1">The sequence shown here is derived from an EMBL/GenBank/DDBJ whole genome shotgun (WGS) entry which is preliminary data.</text>
</comment>
<gene>
    <name evidence="1" type="ORF">AOPFMNJM_3167</name>
</gene>
<organism evidence="1 2">
    <name type="scientific">Methylobacterium jeotgali</name>
    <dbReference type="NCBI Taxonomy" id="381630"/>
    <lineage>
        <taxon>Bacteria</taxon>
        <taxon>Pseudomonadati</taxon>
        <taxon>Pseudomonadota</taxon>
        <taxon>Alphaproteobacteria</taxon>
        <taxon>Hyphomicrobiales</taxon>
        <taxon>Methylobacteriaceae</taxon>
        <taxon>Methylobacterium</taxon>
    </lineage>
</organism>
<dbReference type="RefSeq" id="WP_238277205.1">
    <property type="nucleotide sequence ID" value="NZ_BPQR01000056.1"/>
</dbReference>
<protein>
    <submittedName>
        <fullName evidence="1">Uncharacterized protein</fullName>
    </submittedName>
</protein>